<sequence>MQQKKKLLLSSRQSHRHCSTSLSSLCFSPPCLASFFLFSSLLFSSFSSHFSLAELRTSQAQWSRSKDGNNPVAKKVSINSTKTLEEKKIAIYESWPAAHFPQSPMTWYMMNDEYWSRHCNFKGELIEEKIEKVETPPLSRGRYIQYAHRI</sequence>
<proteinExistence type="predicted"/>
<dbReference type="AlphaFoldDB" id="A0A197JNA4"/>
<accession>A0A197JNA4</accession>
<organism evidence="2 3">
    <name type="scientific">Linnemannia elongata AG-77</name>
    <dbReference type="NCBI Taxonomy" id="1314771"/>
    <lineage>
        <taxon>Eukaryota</taxon>
        <taxon>Fungi</taxon>
        <taxon>Fungi incertae sedis</taxon>
        <taxon>Mucoromycota</taxon>
        <taxon>Mortierellomycotina</taxon>
        <taxon>Mortierellomycetes</taxon>
        <taxon>Mortierellales</taxon>
        <taxon>Mortierellaceae</taxon>
        <taxon>Linnemannia</taxon>
    </lineage>
</organism>
<feature type="transmembrane region" description="Helical" evidence="1">
    <location>
        <begin position="21"/>
        <end position="43"/>
    </location>
</feature>
<keyword evidence="1" id="KW-0472">Membrane</keyword>
<name>A0A197JNA4_9FUNG</name>
<reference evidence="2 3" key="1">
    <citation type="submission" date="2016-05" db="EMBL/GenBank/DDBJ databases">
        <title>Genome sequencing reveals origins of a unique bacterial endosymbiosis in the earliest lineages of terrestrial Fungi.</title>
        <authorList>
            <consortium name="DOE Joint Genome Institute"/>
            <person name="Uehling J."/>
            <person name="Gryganskyi A."/>
            <person name="Hameed K."/>
            <person name="Tschaplinski T."/>
            <person name="Misztal P."/>
            <person name="Wu S."/>
            <person name="Desiro A."/>
            <person name="Vande Pol N."/>
            <person name="Du Z.-Y."/>
            <person name="Zienkiewicz A."/>
            <person name="Zienkiewicz K."/>
            <person name="Morin E."/>
            <person name="Tisserant E."/>
            <person name="Splivallo R."/>
            <person name="Hainaut M."/>
            <person name="Henrissat B."/>
            <person name="Ohm R."/>
            <person name="Kuo A."/>
            <person name="Yan J."/>
            <person name="Lipzen A."/>
            <person name="Nolan M."/>
            <person name="Labutti K."/>
            <person name="Barry K."/>
            <person name="Goldstein A."/>
            <person name="Labbe J."/>
            <person name="Schadt C."/>
            <person name="Tuskan G."/>
            <person name="Grigoriev I."/>
            <person name="Martin F."/>
            <person name="Vilgalys R."/>
            <person name="Bonito G."/>
        </authorList>
    </citation>
    <scope>NUCLEOTIDE SEQUENCE [LARGE SCALE GENOMIC DNA]</scope>
    <source>
        <strain evidence="2 3">AG-77</strain>
    </source>
</reference>
<evidence type="ECO:0000256" key="1">
    <source>
        <dbReference type="SAM" id="Phobius"/>
    </source>
</evidence>
<keyword evidence="1" id="KW-0812">Transmembrane</keyword>
<keyword evidence="1" id="KW-1133">Transmembrane helix</keyword>
<evidence type="ECO:0000313" key="2">
    <source>
        <dbReference type="EMBL" id="OAQ26732.1"/>
    </source>
</evidence>
<gene>
    <name evidence="2" type="ORF">K457DRAFT_681297</name>
</gene>
<protein>
    <submittedName>
        <fullName evidence="2">Uncharacterized protein</fullName>
    </submittedName>
</protein>
<dbReference type="Proteomes" id="UP000078512">
    <property type="component" value="Unassembled WGS sequence"/>
</dbReference>
<dbReference type="EMBL" id="KV442064">
    <property type="protein sequence ID" value="OAQ26732.1"/>
    <property type="molecule type" value="Genomic_DNA"/>
</dbReference>
<evidence type="ECO:0000313" key="3">
    <source>
        <dbReference type="Proteomes" id="UP000078512"/>
    </source>
</evidence>
<keyword evidence="3" id="KW-1185">Reference proteome</keyword>